<dbReference type="SUPFAM" id="SSF51556">
    <property type="entry name" value="Metallo-dependent hydrolases"/>
    <property type="match status" value="1"/>
</dbReference>
<evidence type="ECO:0000313" key="7">
    <source>
        <dbReference type="EMBL" id="SDP59652.1"/>
    </source>
</evidence>
<feature type="domain" description="Adenosine deaminase" evidence="6">
    <location>
        <begin position="16"/>
        <end position="130"/>
    </location>
</feature>
<evidence type="ECO:0000256" key="1">
    <source>
        <dbReference type="ARBA" id="ARBA00001947"/>
    </source>
</evidence>
<evidence type="ECO:0000259" key="6">
    <source>
        <dbReference type="Pfam" id="PF00962"/>
    </source>
</evidence>
<dbReference type="Proteomes" id="UP000199651">
    <property type="component" value="Unassembled WGS sequence"/>
</dbReference>
<evidence type="ECO:0000256" key="5">
    <source>
        <dbReference type="ARBA" id="ARBA00022833"/>
    </source>
</evidence>
<organism evidence="7 8">
    <name type="scientific">Actinokineospora alba</name>
    <dbReference type="NCBI Taxonomy" id="504798"/>
    <lineage>
        <taxon>Bacteria</taxon>
        <taxon>Bacillati</taxon>
        <taxon>Actinomycetota</taxon>
        <taxon>Actinomycetes</taxon>
        <taxon>Pseudonocardiales</taxon>
        <taxon>Pseudonocardiaceae</taxon>
        <taxon>Actinokineospora</taxon>
    </lineage>
</organism>
<evidence type="ECO:0000313" key="8">
    <source>
        <dbReference type="Proteomes" id="UP000199651"/>
    </source>
</evidence>
<keyword evidence="4" id="KW-0378">Hydrolase</keyword>
<gene>
    <name evidence="7" type="ORF">SAMN05192558_110309</name>
</gene>
<keyword evidence="3" id="KW-0479">Metal-binding</keyword>
<comment type="cofactor">
    <cofactor evidence="1">
        <name>Zn(2+)</name>
        <dbReference type="ChEBI" id="CHEBI:29105"/>
    </cofactor>
</comment>
<comment type="similarity">
    <text evidence="2">Belongs to the metallo-dependent hydrolases superfamily. Adenosine and AMP deaminases family.</text>
</comment>
<dbReference type="Pfam" id="PF00962">
    <property type="entry name" value="A_deaminase"/>
    <property type="match status" value="1"/>
</dbReference>
<accession>A0A1H0U011</accession>
<dbReference type="Gene3D" id="3.20.20.140">
    <property type="entry name" value="Metal-dependent hydrolases"/>
    <property type="match status" value="1"/>
</dbReference>
<dbReference type="AlphaFoldDB" id="A0A1H0U011"/>
<sequence length="190" mass="20205">MTDLISRPRRPTCTCIPTPDLRAALTEGRQAARSDHGVELGWIFDIPGERGLAAADVTLDFLRDHAPEGTVALGLAGMENGVPRAKFADHFAQARALGLKAVVHAGETTGPDTVWSALRDLKADRVGHGMFDTDLDREYRLITDLAGLDVAGVCDLARAGVAASYAPDSLRKDLTDRIADIGSTPDAGYP</sequence>
<dbReference type="InterPro" id="IPR006330">
    <property type="entry name" value="Ado/ade_deaminase"/>
</dbReference>
<reference evidence="8" key="1">
    <citation type="submission" date="2016-10" db="EMBL/GenBank/DDBJ databases">
        <authorList>
            <person name="Varghese N."/>
            <person name="Submissions S."/>
        </authorList>
    </citation>
    <scope>NUCLEOTIDE SEQUENCE [LARGE SCALE GENOMIC DNA]</scope>
    <source>
        <strain evidence="8">IBRC-M 10655</strain>
    </source>
</reference>
<dbReference type="STRING" id="504798.SAMN05421871_110309"/>
<dbReference type="GO" id="GO:0016814">
    <property type="term" value="F:hydrolase activity, acting on carbon-nitrogen (but not peptide) bonds, in cyclic amidines"/>
    <property type="evidence" value="ECO:0007669"/>
    <property type="project" value="UniProtKB-ARBA"/>
</dbReference>
<dbReference type="GO" id="GO:0046872">
    <property type="term" value="F:metal ion binding"/>
    <property type="evidence" value="ECO:0007669"/>
    <property type="project" value="UniProtKB-KW"/>
</dbReference>
<name>A0A1H0U011_9PSEU</name>
<dbReference type="RefSeq" id="WP_228770149.1">
    <property type="nucleotide sequence ID" value="NZ_FNDV01000010.1"/>
</dbReference>
<keyword evidence="8" id="KW-1185">Reference proteome</keyword>
<evidence type="ECO:0000256" key="2">
    <source>
        <dbReference type="ARBA" id="ARBA00006676"/>
    </source>
</evidence>
<evidence type="ECO:0000256" key="3">
    <source>
        <dbReference type="ARBA" id="ARBA00022723"/>
    </source>
</evidence>
<dbReference type="InterPro" id="IPR001365">
    <property type="entry name" value="A_deaminase_dom"/>
</dbReference>
<dbReference type="PANTHER" id="PTHR43114:SF6">
    <property type="entry name" value="ADENINE DEAMINASE"/>
    <property type="match status" value="1"/>
</dbReference>
<dbReference type="InterPro" id="IPR032466">
    <property type="entry name" value="Metal_Hydrolase"/>
</dbReference>
<proteinExistence type="inferred from homology"/>
<evidence type="ECO:0000256" key="4">
    <source>
        <dbReference type="ARBA" id="ARBA00022801"/>
    </source>
</evidence>
<dbReference type="EMBL" id="FNJB01000010">
    <property type="protein sequence ID" value="SDP59652.1"/>
    <property type="molecule type" value="Genomic_DNA"/>
</dbReference>
<keyword evidence="5" id="KW-0862">Zinc</keyword>
<dbReference type="PANTHER" id="PTHR43114">
    <property type="entry name" value="ADENINE DEAMINASE"/>
    <property type="match status" value="1"/>
</dbReference>
<dbReference type="GO" id="GO:0019239">
    <property type="term" value="F:deaminase activity"/>
    <property type="evidence" value="ECO:0007669"/>
    <property type="project" value="InterPro"/>
</dbReference>
<protein>
    <submittedName>
        <fullName evidence="7">Aminodeoxyfutalosine deaminase</fullName>
    </submittedName>
</protein>